<dbReference type="EMBL" id="VSSQ01146817">
    <property type="protein sequence ID" value="MPN65038.1"/>
    <property type="molecule type" value="Genomic_DNA"/>
</dbReference>
<accession>A0A645JN02</accession>
<comment type="caution">
    <text evidence="1">The sequence shown here is derived from an EMBL/GenBank/DDBJ whole genome shotgun (WGS) entry which is preliminary data.</text>
</comment>
<gene>
    <name evidence="1" type="ORF">SDC9_212817</name>
</gene>
<protein>
    <submittedName>
        <fullName evidence="1">Uncharacterized protein</fullName>
    </submittedName>
</protein>
<evidence type="ECO:0000313" key="1">
    <source>
        <dbReference type="EMBL" id="MPN65038.1"/>
    </source>
</evidence>
<name>A0A645JN02_9ZZZZ</name>
<dbReference type="AlphaFoldDB" id="A0A645JN02"/>
<organism evidence="1">
    <name type="scientific">bioreactor metagenome</name>
    <dbReference type="NCBI Taxonomy" id="1076179"/>
    <lineage>
        <taxon>unclassified sequences</taxon>
        <taxon>metagenomes</taxon>
        <taxon>ecological metagenomes</taxon>
    </lineage>
</organism>
<proteinExistence type="predicted"/>
<reference evidence="1" key="1">
    <citation type="submission" date="2019-08" db="EMBL/GenBank/DDBJ databases">
        <authorList>
            <person name="Kucharzyk K."/>
            <person name="Murdoch R.W."/>
            <person name="Higgins S."/>
            <person name="Loffler F."/>
        </authorList>
    </citation>
    <scope>NUCLEOTIDE SEQUENCE</scope>
</reference>
<sequence length="80" mass="8555">MLFHFVIHKGHAGDNEAGAALCTLGVIVDAALVKAALGVAKAKRPHRCHRKAVFDGTATDGDRLEQDRILFFQKGPSSSN</sequence>